<dbReference type="GO" id="GO:0015562">
    <property type="term" value="F:efflux transmembrane transporter activity"/>
    <property type="evidence" value="ECO:0007669"/>
    <property type="project" value="TreeGrafter"/>
</dbReference>
<dbReference type="SUPFAM" id="SSF111369">
    <property type="entry name" value="HlyD-like secretion proteins"/>
    <property type="match status" value="1"/>
</dbReference>
<dbReference type="Gene3D" id="1.10.287.470">
    <property type="entry name" value="Helix hairpin bin"/>
    <property type="match status" value="1"/>
</dbReference>
<proteinExistence type="inferred from homology"/>
<dbReference type="NCBIfam" id="TIGR01730">
    <property type="entry name" value="RND_mfp"/>
    <property type="match status" value="1"/>
</dbReference>
<feature type="domain" description="CzcB-like barrel-sandwich hybrid" evidence="3">
    <location>
        <begin position="67"/>
        <end position="201"/>
    </location>
</feature>
<evidence type="ECO:0000313" key="5">
    <source>
        <dbReference type="Proteomes" id="UP000575068"/>
    </source>
</evidence>
<organism evidence="4 5">
    <name type="scientific">Rhizorhapis suberifaciens</name>
    <name type="common">corky root of lettuce</name>
    <dbReference type="NCBI Taxonomy" id="13656"/>
    <lineage>
        <taxon>Bacteria</taxon>
        <taxon>Pseudomonadati</taxon>
        <taxon>Pseudomonadota</taxon>
        <taxon>Alphaproteobacteria</taxon>
        <taxon>Sphingomonadales</taxon>
        <taxon>Sphingomonadaceae</taxon>
        <taxon>Rhizorhapis</taxon>
    </lineage>
</organism>
<gene>
    <name evidence="4" type="ORF">HNQ99_000217</name>
</gene>
<keyword evidence="2" id="KW-0175">Coiled coil</keyword>
<dbReference type="PROSITE" id="PS51257">
    <property type="entry name" value="PROKAR_LIPOPROTEIN"/>
    <property type="match status" value="1"/>
</dbReference>
<dbReference type="Proteomes" id="UP000575068">
    <property type="component" value="Unassembled WGS sequence"/>
</dbReference>
<dbReference type="InterPro" id="IPR006143">
    <property type="entry name" value="RND_pump_MFP"/>
</dbReference>
<protein>
    <submittedName>
        <fullName evidence="4">RND family efflux transporter MFP subunit</fullName>
    </submittedName>
</protein>
<dbReference type="RefSeq" id="WP_322790287.1">
    <property type="nucleotide sequence ID" value="NZ_JACHOV010000001.1"/>
</dbReference>
<keyword evidence="5" id="KW-1185">Reference proteome</keyword>
<evidence type="ECO:0000259" key="3">
    <source>
        <dbReference type="Pfam" id="PF25973"/>
    </source>
</evidence>
<evidence type="ECO:0000313" key="4">
    <source>
        <dbReference type="EMBL" id="MBB4639937.1"/>
    </source>
</evidence>
<feature type="coiled-coil region" evidence="2">
    <location>
        <begin position="139"/>
        <end position="166"/>
    </location>
</feature>
<dbReference type="PANTHER" id="PTHR30469:SF18">
    <property type="entry name" value="RESISTANCE-NODULATION-CELL DIVISION (RND) EFFLUX MEMBRANE FUSION PROTEIN-RELATED"/>
    <property type="match status" value="1"/>
</dbReference>
<dbReference type="Gene3D" id="2.40.420.20">
    <property type="match status" value="1"/>
</dbReference>
<evidence type="ECO:0000256" key="2">
    <source>
        <dbReference type="SAM" id="Coils"/>
    </source>
</evidence>
<dbReference type="Gene3D" id="2.40.50.100">
    <property type="match status" value="1"/>
</dbReference>
<dbReference type="PANTHER" id="PTHR30469">
    <property type="entry name" value="MULTIDRUG RESISTANCE PROTEIN MDTA"/>
    <property type="match status" value="1"/>
</dbReference>
<reference evidence="4 5" key="1">
    <citation type="submission" date="2020-08" db="EMBL/GenBank/DDBJ databases">
        <title>Genomic Encyclopedia of Type Strains, Phase IV (KMG-IV): sequencing the most valuable type-strain genomes for metagenomic binning, comparative biology and taxonomic classification.</title>
        <authorList>
            <person name="Goeker M."/>
        </authorList>
    </citation>
    <scope>NUCLEOTIDE SEQUENCE [LARGE SCALE GENOMIC DNA]</scope>
    <source>
        <strain evidence="4 5">DSM 7465</strain>
    </source>
</reference>
<dbReference type="EMBL" id="JACHOV010000001">
    <property type="protein sequence ID" value="MBB4639937.1"/>
    <property type="molecule type" value="Genomic_DNA"/>
</dbReference>
<dbReference type="AlphaFoldDB" id="A0A840HQN4"/>
<name>A0A840HQN4_9SPHN</name>
<evidence type="ECO:0000256" key="1">
    <source>
        <dbReference type="ARBA" id="ARBA00009477"/>
    </source>
</evidence>
<accession>A0A840HQN4</accession>
<comment type="caution">
    <text evidence="4">The sequence shown here is derived from an EMBL/GenBank/DDBJ whole genome shotgun (WGS) entry which is preliminary data.</text>
</comment>
<dbReference type="InterPro" id="IPR058647">
    <property type="entry name" value="BSH_CzcB-like"/>
</dbReference>
<dbReference type="Gene3D" id="2.40.30.170">
    <property type="match status" value="1"/>
</dbReference>
<dbReference type="GO" id="GO:1990281">
    <property type="term" value="C:efflux pump complex"/>
    <property type="evidence" value="ECO:0007669"/>
    <property type="project" value="TreeGrafter"/>
</dbReference>
<sequence>MLNRSWGPTVGVIALCSSMLAGCGRSEADPRVAPPLVRVTTAGAAHDAQRQFTGVVAARVQSDLGFRVGGKVIERLVDAGQTVRKGQPLMRIDRTDLALATRALSGTAEAARARAVQTTADERRYRDLVSAGAVSESAYDQIRASADAARAQLAAAQAQVLVASNEANYTTLVADADGTVVETLAEPGQVVAAGQVVVRIARSGPREAIVDLPEILRPTLGTVASAEAYDGRKGRARLRQLSDAANPASRTFEARFVLDGAVTRAPLGSTISITFALPSQSAAIAVPLGALHDRGQGPGVWIVGSGMKPKVDWRAIRLASMDDESAIISKGLRPGERIVALGAHMLHQGETVRIAALKATVR</sequence>
<comment type="similarity">
    <text evidence="1">Belongs to the membrane fusion protein (MFP) (TC 8.A.1) family.</text>
</comment>
<dbReference type="Pfam" id="PF25973">
    <property type="entry name" value="BSH_CzcB"/>
    <property type="match status" value="1"/>
</dbReference>